<dbReference type="EMBL" id="JAMKOV010000005">
    <property type="protein sequence ID" value="KAI8039484.1"/>
    <property type="molecule type" value="Genomic_DNA"/>
</dbReference>
<evidence type="ECO:0008006" key="4">
    <source>
        <dbReference type="Google" id="ProtNLM"/>
    </source>
</evidence>
<proteinExistence type="predicted"/>
<accession>A0A9Q0BPY2</accession>
<evidence type="ECO:0000313" key="3">
    <source>
        <dbReference type="Proteomes" id="UP001059596"/>
    </source>
</evidence>
<dbReference type="Proteomes" id="UP001059596">
    <property type="component" value="Unassembled WGS sequence"/>
</dbReference>
<reference evidence="2" key="1">
    <citation type="journal article" date="2023" name="Genome Biol. Evol.">
        <title>Long-read-based Genome Assembly of Drosophila gunungcola Reveals Fewer Chemosensory Genes in Flower-breeding Species.</title>
        <authorList>
            <person name="Negi A."/>
            <person name="Liao B.Y."/>
            <person name="Yeh S.D."/>
        </authorList>
    </citation>
    <scope>NUCLEOTIDE SEQUENCE</scope>
    <source>
        <strain evidence="2">Sukarami</strain>
    </source>
</reference>
<organism evidence="2 3">
    <name type="scientific">Drosophila gunungcola</name>
    <name type="common">fruit fly</name>
    <dbReference type="NCBI Taxonomy" id="103775"/>
    <lineage>
        <taxon>Eukaryota</taxon>
        <taxon>Metazoa</taxon>
        <taxon>Ecdysozoa</taxon>
        <taxon>Arthropoda</taxon>
        <taxon>Hexapoda</taxon>
        <taxon>Insecta</taxon>
        <taxon>Pterygota</taxon>
        <taxon>Neoptera</taxon>
        <taxon>Endopterygota</taxon>
        <taxon>Diptera</taxon>
        <taxon>Brachycera</taxon>
        <taxon>Muscomorpha</taxon>
        <taxon>Ephydroidea</taxon>
        <taxon>Drosophilidae</taxon>
        <taxon>Drosophila</taxon>
        <taxon>Sophophora</taxon>
    </lineage>
</organism>
<evidence type="ECO:0000256" key="1">
    <source>
        <dbReference type="SAM" id="SignalP"/>
    </source>
</evidence>
<keyword evidence="1" id="KW-0732">Signal</keyword>
<comment type="caution">
    <text evidence="2">The sequence shown here is derived from an EMBL/GenBank/DDBJ whole genome shotgun (WGS) entry which is preliminary data.</text>
</comment>
<gene>
    <name evidence="2" type="ORF">M5D96_006895</name>
</gene>
<dbReference type="AlphaFoldDB" id="A0A9Q0BPY2"/>
<feature type="chain" id="PRO_5040439999" description="Secreted protein" evidence="1">
    <location>
        <begin position="21"/>
        <end position="130"/>
    </location>
</feature>
<protein>
    <recommendedName>
        <fullName evidence="4">Secreted protein</fullName>
    </recommendedName>
</protein>
<evidence type="ECO:0000313" key="2">
    <source>
        <dbReference type="EMBL" id="KAI8039484.1"/>
    </source>
</evidence>
<keyword evidence="3" id="KW-1185">Reference proteome</keyword>
<name>A0A9Q0BPY2_9MUSC</name>
<sequence>MGSWLMYQVLLVAAADPWNSLKVVNGMICGQVVRDRGYRMVGDQGGVRDERCVGDERCMRDYRSMVHHRGGGDVVRVGDQWGVVVAQPQGQAPLGLHRRLRSWCGCGQDTGQAGDEQEQLLRFPECSISV</sequence>
<feature type="signal peptide" evidence="1">
    <location>
        <begin position="1"/>
        <end position="20"/>
    </location>
</feature>